<reference evidence="4 5" key="1">
    <citation type="submission" date="2024-02" db="EMBL/GenBank/DDBJ databases">
        <title>High-quality chromosome-scale genome assembly of Pensacola bahiagrass (Paspalum notatum Flugge var. saurae).</title>
        <authorList>
            <person name="Vega J.M."/>
            <person name="Podio M."/>
            <person name="Orjuela J."/>
            <person name="Siena L.A."/>
            <person name="Pessino S.C."/>
            <person name="Combes M.C."/>
            <person name="Mariac C."/>
            <person name="Albertini E."/>
            <person name="Pupilli F."/>
            <person name="Ortiz J.P.A."/>
            <person name="Leblanc O."/>
        </authorList>
    </citation>
    <scope>NUCLEOTIDE SEQUENCE [LARGE SCALE GENOMIC DNA]</scope>
    <source>
        <strain evidence="4">R1</strain>
        <tissue evidence="4">Leaf</tissue>
    </source>
</reference>
<dbReference type="PROSITE" id="PS50994">
    <property type="entry name" value="INTEGRASE"/>
    <property type="match status" value="1"/>
</dbReference>
<evidence type="ECO:0000313" key="5">
    <source>
        <dbReference type="Proteomes" id="UP001341281"/>
    </source>
</evidence>
<gene>
    <name evidence="4" type="ORF">U9M48_003340</name>
</gene>
<evidence type="ECO:0000256" key="2">
    <source>
        <dbReference type="SAM" id="MobiDB-lite"/>
    </source>
</evidence>
<dbReference type="AlphaFoldDB" id="A0AAQ3PT69"/>
<dbReference type="Pfam" id="PF13976">
    <property type="entry name" value="gag_pre-integrs"/>
    <property type="match status" value="1"/>
</dbReference>
<dbReference type="Gene3D" id="3.30.420.10">
    <property type="entry name" value="Ribonuclease H-like superfamily/Ribonuclease H"/>
    <property type="match status" value="1"/>
</dbReference>
<dbReference type="InterPro" id="IPR036397">
    <property type="entry name" value="RNaseH_sf"/>
</dbReference>
<dbReference type="GO" id="GO:0015074">
    <property type="term" value="P:DNA integration"/>
    <property type="evidence" value="ECO:0007669"/>
    <property type="project" value="InterPro"/>
</dbReference>
<dbReference type="InterPro" id="IPR025724">
    <property type="entry name" value="GAG-pre-integrase_dom"/>
</dbReference>
<keyword evidence="1" id="KW-0378">Hydrolase</keyword>
<dbReference type="Proteomes" id="UP001341281">
    <property type="component" value="Chromosome 01"/>
</dbReference>
<dbReference type="PANTHER" id="PTHR42648">
    <property type="entry name" value="TRANSPOSASE, PUTATIVE-RELATED"/>
    <property type="match status" value="1"/>
</dbReference>
<dbReference type="SUPFAM" id="SSF53098">
    <property type="entry name" value="Ribonuclease H-like"/>
    <property type="match status" value="1"/>
</dbReference>
<dbReference type="Pfam" id="PF00665">
    <property type="entry name" value="rve"/>
    <property type="match status" value="1"/>
</dbReference>
<dbReference type="PANTHER" id="PTHR42648:SF21">
    <property type="entry name" value="CYSTEINE-RICH RLK (RECEPTOR-LIKE PROTEIN KINASE) 8"/>
    <property type="match status" value="1"/>
</dbReference>
<feature type="compositionally biased region" description="Basic and acidic residues" evidence="2">
    <location>
        <begin position="241"/>
        <end position="259"/>
    </location>
</feature>
<evidence type="ECO:0000313" key="4">
    <source>
        <dbReference type="EMBL" id="WVZ52264.1"/>
    </source>
</evidence>
<evidence type="ECO:0000259" key="3">
    <source>
        <dbReference type="PROSITE" id="PS50994"/>
    </source>
</evidence>
<dbReference type="InterPro" id="IPR039537">
    <property type="entry name" value="Retrotran_Ty1/copia-like"/>
</dbReference>
<feature type="region of interest" description="Disordered" evidence="2">
    <location>
        <begin position="241"/>
        <end position="260"/>
    </location>
</feature>
<dbReference type="GO" id="GO:0008233">
    <property type="term" value="F:peptidase activity"/>
    <property type="evidence" value="ECO:0007669"/>
    <property type="project" value="UniProtKB-KW"/>
</dbReference>
<dbReference type="Pfam" id="PF22936">
    <property type="entry name" value="Pol_BBD"/>
    <property type="match status" value="1"/>
</dbReference>
<dbReference type="InterPro" id="IPR001584">
    <property type="entry name" value="Integrase_cat-core"/>
</dbReference>
<evidence type="ECO:0000256" key="1">
    <source>
        <dbReference type="ARBA" id="ARBA00022670"/>
    </source>
</evidence>
<name>A0AAQ3PT69_PASNO</name>
<organism evidence="4 5">
    <name type="scientific">Paspalum notatum var. saurae</name>
    <dbReference type="NCBI Taxonomy" id="547442"/>
    <lineage>
        <taxon>Eukaryota</taxon>
        <taxon>Viridiplantae</taxon>
        <taxon>Streptophyta</taxon>
        <taxon>Embryophyta</taxon>
        <taxon>Tracheophyta</taxon>
        <taxon>Spermatophyta</taxon>
        <taxon>Magnoliopsida</taxon>
        <taxon>Liliopsida</taxon>
        <taxon>Poales</taxon>
        <taxon>Poaceae</taxon>
        <taxon>PACMAD clade</taxon>
        <taxon>Panicoideae</taxon>
        <taxon>Andropogonodae</taxon>
        <taxon>Paspaleae</taxon>
        <taxon>Paspalinae</taxon>
        <taxon>Paspalum</taxon>
    </lineage>
</organism>
<proteinExistence type="predicted"/>
<sequence length="351" mass="39635">MVVKYVGAHKKKQLMKRSVYSSGGSSWVLDSGCTNHMTGERDMFTSLNVTNESQEIVFGDSARGNYNLLSVSQLCEKGFNCLFTDEGVQILRREDSSIAFTGRLKGKLYLVDFTTTRLTPKTCLVATSDKGWLWHRRLAHVGMKNLAKLQKDEHILGLTNVSFEKDKVCSASQARKQVGVPHPAKNIISISRPLELLHMVLFGSVVYISIGGNKYGLVIVDDYSRFTWVFFLSDKSETQEVLKKSEDQKGRSDNGKDFKNTGVEEYLDEEGIKHEFSVPYTPQQNGVVERKTGHSLRQLGPCLMSTRHRTTFGLKLLTPRAMQSTVSIFTRSTRRHYTSYWCGGKEKPDTH</sequence>
<keyword evidence="5" id="KW-1185">Reference proteome</keyword>
<dbReference type="GO" id="GO:0003676">
    <property type="term" value="F:nucleic acid binding"/>
    <property type="evidence" value="ECO:0007669"/>
    <property type="project" value="InterPro"/>
</dbReference>
<keyword evidence="1" id="KW-0645">Protease</keyword>
<dbReference type="InterPro" id="IPR054722">
    <property type="entry name" value="PolX-like_BBD"/>
</dbReference>
<accession>A0AAQ3PT69</accession>
<dbReference type="InterPro" id="IPR012337">
    <property type="entry name" value="RNaseH-like_sf"/>
</dbReference>
<feature type="domain" description="Integrase catalytic" evidence="3">
    <location>
        <begin position="189"/>
        <end position="290"/>
    </location>
</feature>
<dbReference type="GO" id="GO:0006508">
    <property type="term" value="P:proteolysis"/>
    <property type="evidence" value="ECO:0007669"/>
    <property type="project" value="UniProtKB-KW"/>
</dbReference>
<protein>
    <recommendedName>
        <fullName evidence="3">Integrase catalytic domain-containing protein</fullName>
    </recommendedName>
</protein>
<dbReference type="EMBL" id="CP144745">
    <property type="protein sequence ID" value="WVZ52264.1"/>
    <property type="molecule type" value="Genomic_DNA"/>
</dbReference>